<dbReference type="Pfam" id="PF01547">
    <property type="entry name" value="SBP_bac_1"/>
    <property type="match status" value="1"/>
</dbReference>
<dbReference type="OrthoDB" id="9764112at2"/>
<keyword evidence="3" id="KW-1185">Reference proteome</keyword>
<reference evidence="2 3" key="1">
    <citation type="submission" date="2019-03" db="EMBL/GenBank/DDBJ databases">
        <title>Genomic Encyclopedia of Type Strains, Phase IV (KMG-IV): sequencing the most valuable type-strain genomes for metagenomic binning, comparative biology and taxonomic classification.</title>
        <authorList>
            <person name="Goeker M."/>
        </authorList>
    </citation>
    <scope>NUCLEOTIDE SEQUENCE [LARGE SCALE GENOMIC DNA]</scope>
    <source>
        <strain evidence="2 3">DSM 15969</strain>
    </source>
</reference>
<evidence type="ECO:0000313" key="3">
    <source>
        <dbReference type="Proteomes" id="UP000295063"/>
    </source>
</evidence>
<dbReference type="InterPro" id="IPR006059">
    <property type="entry name" value="SBP"/>
</dbReference>
<dbReference type="EMBL" id="SLUI01000004">
    <property type="protein sequence ID" value="TCL38127.1"/>
    <property type="molecule type" value="Genomic_DNA"/>
</dbReference>
<sequence>MKRWPLLIMLLSLALLFTGCGGKKQEAQQEGQKFAGKTIRFVATNHPYPEAIKALIPEFEKQTGIKVNMESYFEDQLTQKLTVEMTSGSSTIDVFMTRPLQEGRLFSKNKWYEPLNPYLSDANKTPAAWDWADFQKSAVEATTLNGTVYAVPIVSEWQMLFYRKDLFEQAGLKPPATLEELEAAAKKLHNPEKDIYGIVSRGQRGAAVTQFSSYLFEFGGDFLKDGKSVIDTPEAVKAIQFYGKILKEYGPPGVTNMSWPQAQALMASGKVAMWTDASTLLPGLLDPQKSKIADKVGLAPFPAGPAGFKPFNVVPWAVSVSAQSKNKDAAWEFVKWLSSKETMKKAQLAGNTTARNSIWGDPEIIAKLQPGLADIAKKTAATATPYDRPLMTAVVEARDAIGDVLVKSIESGGTADIQSLAAEANAKVNELLQKSGEGK</sequence>
<proteinExistence type="predicted"/>
<keyword evidence="2" id="KW-0762">Sugar transport</keyword>
<feature type="chain" id="PRO_5038465683" evidence="1">
    <location>
        <begin position="22"/>
        <end position="439"/>
    </location>
</feature>
<keyword evidence="1" id="KW-0732">Signal</keyword>
<dbReference type="Gene3D" id="3.40.190.10">
    <property type="entry name" value="Periplasmic binding protein-like II"/>
    <property type="match status" value="2"/>
</dbReference>
<evidence type="ECO:0000256" key="1">
    <source>
        <dbReference type="SAM" id="SignalP"/>
    </source>
</evidence>
<dbReference type="AlphaFoldDB" id="A0A4V2Q8R9"/>
<accession>A0A4V2Q8R9</accession>
<evidence type="ECO:0000313" key="2">
    <source>
        <dbReference type="EMBL" id="TCL38127.1"/>
    </source>
</evidence>
<gene>
    <name evidence="2" type="ORF">EV210_10494</name>
</gene>
<dbReference type="Proteomes" id="UP000295063">
    <property type="component" value="Unassembled WGS sequence"/>
</dbReference>
<dbReference type="CDD" id="cd13585">
    <property type="entry name" value="PBP2_TMBP_like"/>
    <property type="match status" value="1"/>
</dbReference>
<dbReference type="PANTHER" id="PTHR43649">
    <property type="entry name" value="ARABINOSE-BINDING PROTEIN-RELATED"/>
    <property type="match status" value="1"/>
</dbReference>
<comment type="caution">
    <text evidence="2">The sequence shown here is derived from an EMBL/GenBank/DDBJ whole genome shotgun (WGS) entry which is preliminary data.</text>
</comment>
<dbReference type="PROSITE" id="PS51257">
    <property type="entry name" value="PROKAR_LIPOPROTEIN"/>
    <property type="match status" value="1"/>
</dbReference>
<dbReference type="SUPFAM" id="SSF53850">
    <property type="entry name" value="Periplasmic binding protein-like II"/>
    <property type="match status" value="1"/>
</dbReference>
<feature type="signal peptide" evidence="1">
    <location>
        <begin position="1"/>
        <end position="21"/>
    </location>
</feature>
<dbReference type="RefSeq" id="WP_132077632.1">
    <property type="nucleotide sequence ID" value="NZ_DAIMLW010000206.1"/>
</dbReference>
<organism evidence="2 3">
    <name type="scientific">Anaerospora hongkongensis</name>
    <dbReference type="NCBI Taxonomy" id="244830"/>
    <lineage>
        <taxon>Bacteria</taxon>
        <taxon>Bacillati</taxon>
        <taxon>Bacillota</taxon>
        <taxon>Negativicutes</taxon>
        <taxon>Selenomonadales</taxon>
        <taxon>Sporomusaceae</taxon>
        <taxon>Anaerospora</taxon>
    </lineage>
</organism>
<keyword evidence="2" id="KW-0813">Transport</keyword>
<name>A0A4V2Q8R9_9FIRM</name>
<dbReference type="InterPro" id="IPR050490">
    <property type="entry name" value="Bact_solute-bd_prot1"/>
</dbReference>
<dbReference type="PANTHER" id="PTHR43649:SF12">
    <property type="entry name" value="DIACETYLCHITOBIOSE BINDING PROTEIN DASA"/>
    <property type="match status" value="1"/>
</dbReference>
<protein>
    <submittedName>
        <fullName evidence="2">Multiple sugar transport system substrate-binding protein</fullName>
    </submittedName>
</protein>